<dbReference type="EC" id="3.1.-.-" evidence="7"/>
<dbReference type="GO" id="GO:0090729">
    <property type="term" value="F:toxin activity"/>
    <property type="evidence" value="ECO:0007669"/>
    <property type="project" value="UniProtKB-KW"/>
</dbReference>
<feature type="binding site" evidence="7">
    <location>
        <position position="108"/>
    </location>
    <ligand>
        <name>Mg(2+)</name>
        <dbReference type="ChEBI" id="CHEBI:18420"/>
    </ligand>
</feature>
<accession>A0A7I7MV31</accession>
<reference evidence="8 9" key="1">
    <citation type="journal article" date="2019" name="Emerg. Microbes Infect.">
        <title>Comprehensive subspecies identification of 175 nontuberculous mycobacteria species based on 7547 genomic profiles.</title>
        <authorList>
            <person name="Matsumoto Y."/>
            <person name="Kinjo T."/>
            <person name="Motooka D."/>
            <person name="Nabeya D."/>
            <person name="Jung N."/>
            <person name="Uechi K."/>
            <person name="Horii T."/>
            <person name="Iida T."/>
            <person name="Fujita J."/>
            <person name="Nakamura S."/>
        </authorList>
    </citation>
    <scope>NUCLEOTIDE SEQUENCE [LARGE SCALE GENOMIC DNA]</scope>
    <source>
        <strain evidence="8 9">JCM 14233</strain>
    </source>
</reference>
<dbReference type="OrthoDB" id="556169at2"/>
<comment type="function">
    <text evidence="7">Toxic component of a toxin-antitoxin (TA) system. An RNase.</text>
</comment>
<evidence type="ECO:0000256" key="6">
    <source>
        <dbReference type="ARBA" id="ARBA00022842"/>
    </source>
</evidence>
<dbReference type="SUPFAM" id="SSF88723">
    <property type="entry name" value="PIN domain-like"/>
    <property type="match status" value="1"/>
</dbReference>
<name>A0A7I7MV31_9MYCO</name>
<dbReference type="Pfam" id="PF01850">
    <property type="entry name" value="PIN"/>
    <property type="match status" value="1"/>
</dbReference>
<dbReference type="EMBL" id="AP022575">
    <property type="protein sequence ID" value="BBX75995.1"/>
    <property type="molecule type" value="Genomic_DNA"/>
</dbReference>
<dbReference type="InterPro" id="IPR022907">
    <property type="entry name" value="VapC_family"/>
</dbReference>
<gene>
    <name evidence="8" type="primary">vapC37_3</name>
    <name evidence="7" type="synonym">vapC</name>
    <name evidence="8" type="ORF">MSHI_39010</name>
</gene>
<dbReference type="KEGG" id="mshj:MSHI_39010"/>
<evidence type="ECO:0000313" key="8">
    <source>
        <dbReference type="EMBL" id="BBX75995.1"/>
    </source>
</evidence>
<evidence type="ECO:0000256" key="5">
    <source>
        <dbReference type="ARBA" id="ARBA00022801"/>
    </source>
</evidence>
<sequence>MRLLDLNILIYAIDESSPRHGAARGWLEETLSGSATVAFPWHVLVGFVRLSTRATVFERPLTVDESFDIVDGWLEQPCVTVVHPTDRHAVVLRGLLAPFGTAGNLTSDAHLAALSLEHGAELCSTDIDFSRFSGVRWVDPLQT</sequence>
<dbReference type="GO" id="GO:0004540">
    <property type="term" value="F:RNA nuclease activity"/>
    <property type="evidence" value="ECO:0007669"/>
    <property type="project" value="InterPro"/>
</dbReference>
<organism evidence="8 9">
    <name type="scientific">Mycobacterium shinjukuense</name>
    <dbReference type="NCBI Taxonomy" id="398694"/>
    <lineage>
        <taxon>Bacteria</taxon>
        <taxon>Bacillati</taxon>
        <taxon>Actinomycetota</taxon>
        <taxon>Actinomycetes</taxon>
        <taxon>Mycobacteriales</taxon>
        <taxon>Mycobacteriaceae</taxon>
        <taxon>Mycobacterium</taxon>
    </lineage>
</organism>
<dbReference type="GO" id="GO:0045926">
    <property type="term" value="P:negative regulation of growth"/>
    <property type="evidence" value="ECO:0007669"/>
    <property type="project" value="UniProtKB-ARBA"/>
</dbReference>
<dbReference type="InterPro" id="IPR006226">
    <property type="entry name" value="Mtu_PIN"/>
</dbReference>
<dbReference type="GO" id="GO:0000287">
    <property type="term" value="F:magnesium ion binding"/>
    <property type="evidence" value="ECO:0007669"/>
    <property type="project" value="UniProtKB-UniRule"/>
</dbReference>
<dbReference type="AlphaFoldDB" id="A0A7I7MV31"/>
<evidence type="ECO:0000256" key="2">
    <source>
        <dbReference type="ARBA" id="ARBA00022649"/>
    </source>
</evidence>
<keyword evidence="6 7" id="KW-0460">Magnesium</keyword>
<dbReference type="CDD" id="cd18678">
    <property type="entry name" value="PIN_MtVapC25_VapC33-like"/>
    <property type="match status" value="1"/>
</dbReference>
<dbReference type="Gene3D" id="3.40.50.1010">
    <property type="entry name" value="5'-nuclease"/>
    <property type="match status" value="1"/>
</dbReference>
<keyword evidence="9" id="KW-1185">Reference proteome</keyword>
<keyword evidence="7" id="KW-0800">Toxin</keyword>
<dbReference type="GO" id="GO:0016788">
    <property type="term" value="F:hydrolase activity, acting on ester bonds"/>
    <property type="evidence" value="ECO:0007669"/>
    <property type="project" value="InterPro"/>
</dbReference>
<keyword evidence="2 7" id="KW-1277">Toxin-antitoxin system</keyword>
<evidence type="ECO:0000256" key="3">
    <source>
        <dbReference type="ARBA" id="ARBA00022722"/>
    </source>
</evidence>
<keyword evidence="5 7" id="KW-0378">Hydrolase</keyword>
<dbReference type="NCBIfam" id="TIGR00028">
    <property type="entry name" value="Mtu_PIN_fam"/>
    <property type="match status" value="1"/>
</dbReference>
<proteinExistence type="inferred from homology"/>
<dbReference type="RefSeq" id="WP_083047199.1">
    <property type="nucleotide sequence ID" value="NZ_AP022575.1"/>
</dbReference>
<protein>
    <recommendedName>
        <fullName evidence="7">Ribonuclease VapC</fullName>
        <shortName evidence="7">RNase VapC</shortName>
        <ecNumber evidence="7">3.1.-.-</ecNumber>
    </recommendedName>
    <alternativeName>
        <fullName evidence="7">Toxin VapC</fullName>
    </alternativeName>
</protein>
<comment type="similarity">
    <text evidence="7">Belongs to the PINc/VapC protein family.</text>
</comment>
<keyword evidence="4 7" id="KW-0479">Metal-binding</keyword>
<evidence type="ECO:0000256" key="7">
    <source>
        <dbReference type="HAMAP-Rule" id="MF_00265"/>
    </source>
</evidence>
<dbReference type="InterPro" id="IPR029060">
    <property type="entry name" value="PIN-like_dom_sf"/>
</dbReference>
<feature type="binding site" evidence="7">
    <location>
        <position position="5"/>
    </location>
    <ligand>
        <name>Mg(2+)</name>
        <dbReference type="ChEBI" id="CHEBI:18420"/>
    </ligand>
</feature>
<dbReference type="Proteomes" id="UP000467236">
    <property type="component" value="Chromosome"/>
</dbReference>
<evidence type="ECO:0000256" key="4">
    <source>
        <dbReference type="ARBA" id="ARBA00022723"/>
    </source>
</evidence>
<dbReference type="InterPro" id="IPR002716">
    <property type="entry name" value="PIN_dom"/>
</dbReference>
<comment type="cofactor">
    <cofactor evidence="1 7">
        <name>Mg(2+)</name>
        <dbReference type="ChEBI" id="CHEBI:18420"/>
    </cofactor>
</comment>
<dbReference type="HAMAP" id="MF_00265">
    <property type="entry name" value="VapC_Nob1"/>
    <property type="match status" value="1"/>
</dbReference>
<evidence type="ECO:0000313" key="9">
    <source>
        <dbReference type="Proteomes" id="UP000467236"/>
    </source>
</evidence>
<evidence type="ECO:0000256" key="1">
    <source>
        <dbReference type="ARBA" id="ARBA00001946"/>
    </source>
</evidence>
<keyword evidence="3 7" id="KW-0540">Nuclease</keyword>